<dbReference type="SUPFAM" id="SSF55874">
    <property type="entry name" value="ATPase domain of HSP90 chaperone/DNA topoisomerase II/histidine kinase"/>
    <property type="match status" value="1"/>
</dbReference>
<dbReference type="EMBL" id="RCOS01000168">
    <property type="protein sequence ID" value="RSN71858.1"/>
    <property type="molecule type" value="Genomic_DNA"/>
</dbReference>
<keyword evidence="3 6" id="KW-0799">Topoisomerase</keyword>
<evidence type="ECO:0000256" key="4">
    <source>
        <dbReference type="ARBA" id="ARBA00023125"/>
    </source>
</evidence>
<dbReference type="GO" id="GO:0005524">
    <property type="term" value="F:ATP binding"/>
    <property type="evidence" value="ECO:0007669"/>
    <property type="project" value="UniProtKB-UniRule"/>
</dbReference>
<evidence type="ECO:0000256" key="5">
    <source>
        <dbReference type="ARBA" id="ARBA00023235"/>
    </source>
</evidence>
<evidence type="ECO:0000256" key="2">
    <source>
        <dbReference type="ARBA" id="ARBA00022840"/>
    </source>
</evidence>
<dbReference type="InterPro" id="IPR015320">
    <property type="entry name" value="TopoVI_B_transducer"/>
</dbReference>
<evidence type="ECO:0000313" key="9">
    <source>
        <dbReference type="Proteomes" id="UP000277582"/>
    </source>
</evidence>
<dbReference type="HAMAP" id="MF_00322">
    <property type="entry name" value="Top6B"/>
    <property type="match status" value="1"/>
</dbReference>
<evidence type="ECO:0000256" key="6">
    <source>
        <dbReference type="HAMAP-Rule" id="MF_00322"/>
    </source>
</evidence>
<protein>
    <recommendedName>
        <fullName evidence="6">Type 2 DNA topoisomerase 6 subunit B</fullName>
        <ecNumber evidence="6">5.6.2.2</ecNumber>
    </recommendedName>
    <alternativeName>
        <fullName evidence="6">Type II DNA topoisomerase VI subunit B</fullName>
        <shortName evidence="6">TopoVI-B</shortName>
    </alternativeName>
</protein>
<dbReference type="NCBIfam" id="NF003218">
    <property type="entry name" value="PRK04184.1"/>
    <property type="match status" value="1"/>
</dbReference>
<evidence type="ECO:0000256" key="3">
    <source>
        <dbReference type="ARBA" id="ARBA00023029"/>
    </source>
</evidence>
<comment type="function">
    <text evidence="6">Relaxes both positive and negative superturns and exhibits a strong decatenase activity.</text>
</comment>
<dbReference type="GO" id="GO:0006265">
    <property type="term" value="P:DNA topological change"/>
    <property type="evidence" value="ECO:0007669"/>
    <property type="project" value="UniProtKB-UniRule"/>
</dbReference>
<dbReference type="InterPro" id="IPR036890">
    <property type="entry name" value="HATPase_C_sf"/>
</dbReference>
<keyword evidence="9" id="KW-1185">Reference proteome</keyword>
<dbReference type="AlphaFoldDB" id="A0A3R9QAZ1"/>
<gene>
    <name evidence="6" type="primary">top6B</name>
    <name evidence="8" type="ORF">D6D85_15160</name>
</gene>
<dbReference type="Gene3D" id="3.30.565.10">
    <property type="entry name" value="Histidine kinase-like ATPase, C-terminal domain"/>
    <property type="match status" value="1"/>
</dbReference>
<dbReference type="Proteomes" id="UP000277582">
    <property type="component" value="Unassembled WGS sequence"/>
</dbReference>
<dbReference type="Gene3D" id="3.30.230.10">
    <property type="match status" value="1"/>
</dbReference>
<dbReference type="GO" id="GO:0003677">
    <property type="term" value="F:DNA binding"/>
    <property type="evidence" value="ECO:0007669"/>
    <property type="project" value="UniProtKB-UniRule"/>
</dbReference>
<dbReference type="InterPro" id="IPR005734">
    <property type="entry name" value="TopoVI_B"/>
</dbReference>
<feature type="binding site" evidence="6">
    <location>
        <position position="441"/>
    </location>
    <ligand>
        <name>ATP</name>
        <dbReference type="ChEBI" id="CHEBI:30616"/>
    </ligand>
</feature>
<dbReference type="PANTHER" id="PTHR48444">
    <property type="entry name" value="DNA TOPOISOMERASE 6 SUBUNIT B"/>
    <property type="match status" value="1"/>
</dbReference>
<evidence type="ECO:0000259" key="7">
    <source>
        <dbReference type="SMART" id="SM00387"/>
    </source>
</evidence>
<comment type="caution">
    <text evidence="8">The sequence shown here is derived from an EMBL/GenBank/DDBJ whole genome shotgun (WGS) entry which is preliminary data.</text>
</comment>
<sequence length="533" mass="60487">MYPSWSSPLRGGRNLRRERIEEISAADFFYRNRAIAGFDNPVRATYTIVRELVENSLDAAEEAGVPPKIMITMDRVERRENGSDLMRISIRDNGIGLSADEIPRAFGKVFTSSKYRLIQSRGTFGLGGTMALLYGQITTNRPFTISSAKKGDYINRMTMMIDVQKNEPIVIKREVLGIAERSFTAVESYFEGSYARAKRKIIDYLYQTAIVVPYADIMFVDPDGVVFLFPRSTDEMPPRPKESLFHPKGVDLELLQRLIRASRANTVKGFLKTSFQRIGDKTADEVLAIAGIPADKKLRDLRKEEIEALYNALRSYDKFMAPDHTVLSPLGKKLLEEGIKKELRPDFVYAVQRPPSVYEGHPFIVETAIAYGGDIKPAGEIQLYRFANRIPLLYDTTADVSYQVAKGINWSNYGIRSLEEEPIALFFHIVSTKIPFKTVGKEYIAAVPEVEREVELGFRTCARELKLYLYRIRRKESLAKRAFLFRRFYEIVAECVEDITGERPSVETLLKMRFGDLYEGAGEGEDNSGGEEG</sequence>
<dbReference type="Gene3D" id="1.10.8.50">
    <property type="match status" value="1"/>
</dbReference>
<dbReference type="SMART" id="SM00387">
    <property type="entry name" value="HATPase_c"/>
    <property type="match status" value="1"/>
</dbReference>
<keyword evidence="4 6" id="KW-0238">DNA-binding</keyword>
<dbReference type="GO" id="GO:0006260">
    <property type="term" value="P:DNA replication"/>
    <property type="evidence" value="ECO:0007669"/>
    <property type="project" value="UniProtKB-UniRule"/>
</dbReference>
<dbReference type="InterPro" id="IPR014721">
    <property type="entry name" value="Ribsml_uS5_D2-typ_fold_subgr"/>
</dbReference>
<evidence type="ECO:0000256" key="1">
    <source>
        <dbReference type="ARBA" id="ARBA00022741"/>
    </source>
</evidence>
<dbReference type="InterPro" id="IPR003594">
    <property type="entry name" value="HATPase_dom"/>
</dbReference>
<dbReference type="GO" id="GO:0003918">
    <property type="term" value="F:DNA topoisomerase type II (double strand cut, ATP-hydrolyzing) activity"/>
    <property type="evidence" value="ECO:0007669"/>
    <property type="project" value="UniProtKB-UniRule"/>
</dbReference>
<dbReference type="InterPro" id="IPR020568">
    <property type="entry name" value="Ribosomal_Su5_D2-typ_SF"/>
</dbReference>
<keyword evidence="2 6" id="KW-0067">ATP-binding</keyword>
<feature type="binding site" evidence="6">
    <location>
        <position position="55"/>
    </location>
    <ligand>
        <name>ATP</name>
        <dbReference type="ChEBI" id="CHEBI:30616"/>
    </ligand>
</feature>
<dbReference type="SUPFAM" id="SSF54211">
    <property type="entry name" value="Ribosomal protein S5 domain 2-like"/>
    <property type="match status" value="1"/>
</dbReference>
<accession>A0A3R9QAZ1</accession>
<reference evidence="8 9" key="1">
    <citation type="submission" date="2018-10" db="EMBL/GenBank/DDBJ databases">
        <title>Co-occurring genomic capacity for anaerobic methane metabolism and dissimilatory sulfite reduction discovered in the Korarchaeota.</title>
        <authorList>
            <person name="Mckay L.J."/>
            <person name="Dlakic M."/>
            <person name="Fields M.W."/>
            <person name="Delmont T.O."/>
            <person name="Eren A.M."/>
            <person name="Jay Z.J."/>
            <person name="Klingelsmith K.B."/>
            <person name="Rusch D.B."/>
            <person name="Inskeep W.P."/>
        </authorList>
    </citation>
    <scope>NUCLEOTIDE SEQUENCE [LARGE SCALE GENOMIC DNA]</scope>
    <source>
        <strain evidence="8 9">MDKW</strain>
    </source>
</reference>
<keyword evidence="1 6" id="KW-0547">Nucleotide-binding</keyword>
<dbReference type="Pfam" id="PF02518">
    <property type="entry name" value="HATPase_c"/>
    <property type="match status" value="1"/>
</dbReference>
<comment type="similarity">
    <text evidence="6">Belongs to the TOP6B family.</text>
</comment>
<evidence type="ECO:0000313" key="8">
    <source>
        <dbReference type="EMBL" id="RSN71858.1"/>
    </source>
</evidence>
<dbReference type="SUPFAM" id="SSF46946">
    <property type="entry name" value="S13-like H2TH domain"/>
    <property type="match status" value="1"/>
</dbReference>
<feature type="binding site" evidence="6">
    <location>
        <begin position="113"/>
        <end position="114"/>
    </location>
    <ligand>
        <name>ATP</name>
        <dbReference type="ChEBI" id="CHEBI:30616"/>
    </ligand>
</feature>
<feature type="domain" description="Histidine kinase/HSP90-like ATPase" evidence="7">
    <location>
        <begin position="44"/>
        <end position="165"/>
    </location>
</feature>
<feature type="binding site" evidence="6">
    <location>
        <position position="92"/>
    </location>
    <ligand>
        <name>ATP</name>
        <dbReference type="ChEBI" id="CHEBI:30616"/>
    </ligand>
</feature>
<comment type="subunit">
    <text evidence="6">Homodimer. Heterotetramer of two Top6A and two Top6B chains.</text>
</comment>
<dbReference type="InterPro" id="IPR010979">
    <property type="entry name" value="Ribosomal_uS13-like_H2TH"/>
</dbReference>
<keyword evidence="5 6" id="KW-0413">Isomerase</keyword>
<proteinExistence type="inferred from homology"/>
<organism evidence="8 9">
    <name type="scientific">Candidatus Methanodesulfokora washburnensis</name>
    <dbReference type="NCBI Taxonomy" id="2478471"/>
    <lineage>
        <taxon>Archaea</taxon>
        <taxon>Thermoproteota</taxon>
        <taxon>Candidatus Korarchaeia</taxon>
        <taxon>Candidatus Korarchaeia incertae sedis</taxon>
        <taxon>Candidatus Methanodesulfokora</taxon>
    </lineage>
</organism>
<comment type="catalytic activity">
    <reaction evidence="6">
        <text>ATP-dependent breakage, passage and rejoining of double-stranded DNA.</text>
        <dbReference type="EC" id="5.6.2.2"/>
    </reaction>
</comment>
<dbReference type="EC" id="5.6.2.2" evidence="6"/>
<name>A0A3R9QAZ1_9CREN</name>
<comment type="caution">
    <text evidence="6">Lacks conserved residue(s) required for the propagation of feature annotation.</text>
</comment>
<dbReference type="PANTHER" id="PTHR48444:SF1">
    <property type="entry name" value="DNA TOPOISOMERASE 6 SUBUNIT B"/>
    <property type="match status" value="1"/>
</dbReference>
<dbReference type="CDD" id="cd00823">
    <property type="entry name" value="TopoIIB_Trans"/>
    <property type="match status" value="1"/>
</dbReference>
<dbReference type="Pfam" id="PF09239">
    <property type="entry name" value="Topo-VIb_trans"/>
    <property type="match status" value="1"/>
</dbReference>
<dbReference type="NCBIfam" id="TIGR01052">
    <property type="entry name" value="top6b"/>
    <property type="match status" value="1"/>
</dbReference>